<evidence type="ECO:0000313" key="2">
    <source>
        <dbReference type="Proteomes" id="UP001612741"/>
    </source>
</evidence>
<dbReference type="RefSeq" id="WP_397079311.1">
    <property type="nucleotide sequence ID" value="NZ_JBITGY010000002.1"/>
</dbReference>
<evidence type="ECO:0000313" key="1">
    <source>
        <dbReference type="EMBL" id="MFI6496861.1"/>
    </source>
</evidence>
<protein>
    <submittedName>
        <fullName evidence="1">Uncharacterized protein</fullName>
    </submittedName>
</protein>
<accession>A0ABW7YLU0</accession>
<reference evidence="1 2" key="1">
    <citation type="submission" date="2024-10" db="EMBL/GenBank/DDBJ databases">
        <title>The Natural Products Discovery Center: Release of the First 8490 Sequenced Strains for Exploring Actinobacteria Biosynthetic Diversity.</title>
        <authorList>
            <person name="Kalkreuter E."/>
            <person name="Kautsar S.A."/>
            <person name="Yang D."/>
            <person name="Bader C.D."/>
            <person name="Teijaro C.N."/>
            <person name="Fluegel L."/>
            <person name="Davis C.M."/>
            <person name="Simpson J.R."/>
            <person name="Lauterbach L."/>
            <person name="Steele A.D."/>
            <person name="Gui C."/>
            <person name="Meng S."/>
            <person name="Li G."/>
            <person name="Viehrig K."/>
            <person name="Ye F."/>
            <person name="Su P."/>
            <person name="Kiefer A.F."/>
            <person name="Nichols A."/>
            <person name="Cepeda A.J."/>
            <person name="Yan W."/>
            <person name="Fan B."/>
            <person name="Jiang Y."/>
            <person name="Adhikari A."/>
            <person name="Zheng C.-J."/>
            <person name="Schuster L."/>
            <person name="Cowan T.M."/>
            <person name="Smanski M.J."/>
            <person name="Chevrette M.G."/>
            <person name="De Carvalho L.P.S."/>
            <person name="Shen B."/>
        </authorList>
    </citation>
    <scope>NUCLEOTIDE SEQUENCE [LARGE SCALE GENOMIC DNA]</scope>
    <source>
        <strain evidence="1 2">NPDC050545</strain>
    </source>
</reference>
<comment type="caution">
    <text evidence="1">The sequence shown here is derived from an EMBL/GenBank/DDBJ whole genome shotgun (WGS) entry which is preliminary data.</text>
</comment>
<sequence>MSVYLVWSNHAQLWWKPNRSGYTADVWEAGRFNAAQAADICKTRTWEDGQPPPEVMVFAPEHRRPALGVEEIRATPELMRRRIAAATEAAVKARAEFGDLKALSGEAACGG</sequence>
<dbReference type="Proteomes" id="UP001612741">
    <property type="component" value="Unassembled WGS sequence"/>
</dbReference>
<keyword evidence="2" id="KW-1185">Reference proteome</keyword>
<proteinExistence type="predicted"/>
<dbReference type="EMBL" id="JBITGY010000002">
    <property type="protein sequence ID" value="MFI6496861.1"/>
    <property type="molecule type" value="Genomic_DNA"/>
</dbReference>
<gene>
    <name evidence="1" type="ORF">ACIBG2_05740</name>
</gene>
<name>A0ABW7YLU0_9ACTN</name>
<organism evidence="1 2">
    <name type="scientific">Nonomuraea typhae</name>
    <dbReference type="NCBI Taxonomy" id="2603600"/>
    <lineage>
        <taxon>Bacteria</taxon>
        <taxon>Bacillati</taxon>
        <taxon>Actinomycetota</taxon>
        <taxon>Actinomycetes</taxon>
        <taxon>Streptosporangiales</taxon>
        <taxon>Streptosporangiaceae</taxon>
        <taxon>Nonomuraea</taxon>
    </lineage>
</organism>